<evidence type="ECO:0000313" key="3">
    <source>
        <dbReference type="Proteomes" id="UP000184396"/>
    </source>
</evidence>
<evidence type="ECO:0000256" key="1">
    <source>
        <dbReference type="SAM" id="SignalP"/>
    </source>
</evidence>
<protein>
    <submittedName>
        <fullName evidence="2">Uncharacterized protein</fullName>
    </submittedName>
</protein>
<proteinExistence type="predicted"/>
<feature type="signal peptide" evidence="1">
    <location>
        <begin position="1"/>
        <end position="18"/>
    </location>
</feature>
<dbReference type="OrthoDB" id="1438319at2"/>
<dbReference type="AlphaFoldDB" id="A0A1M6AD08"/>
<dbReference type="EMBL" id="FQYK01000001">
    <property type="protein sequence ID" value="SHI34342.1"/>
    <property type="molecule type" value="Genomic_DNA"/>
</dbReference>
<gene>
    <name evidence="2" type="ORF">SAMN05216261_0360</name>
</gene>
<organism evidence="2 3">
    <name type="scientific">Algibacter luteus</name>
    <dbReference type="NCBI Taxonomy" id="1178825"/>
    <lineage>
        <taxon>Bacteria</taxon>
        <taxon>Pseudomonadati</taxon>
        <taxon>Bacteroidota</taxon>
        <taxon>Flavobacteriia</taxon>
        <taxon>Flavobacteriales</taxon>
        <taxon>Flavobacteriaceae</taxon>
        <taxon>Algibacter</taxon>
    </lineage>
</organism>
<reference evidence="2 3" key="1">
    <citation type="submission" date="2016-11" db="EMBL/GenBank/DDBJ databases">
        <authorList>
            <person name="Jaros S."/>
            <person name="Januszkiewicz K."/>
            <person name="Wedrychowicz H."/>
        </authorList>
    </citation>
    <scope>NUCLEOTIDE SEQUENCE [LARGE SCALE GENOMIC DNA]</scope>
    <source>
        <strain evidence="2 3">CGMCC 1.12213</strain>
    </source>
</reference>
<sequence length="225" mass="26027">MKNLVIGIFLLSVTLVFAQRDDSTRITNDYSGLNSNSIGAWISNPIDDGVDGSMYLYDNWKSYAIISTQNDKKLIINDLNYDTKNNKFCVKVSNDSVYVFDNASIKEVRLNNKTFKEYSLQGKRTFLEVIAFNEDLEILKWHTKIVKKGNLNPLTQVKEKDRYVNKEILYSKKGNVIKELKLNKKAFSNLFSKDAKMVLNFIKDNNINIKDEKRLQTILNFQNSL</sequence>
<dbReference type="Proteomes" id="UP000184396">
    <property type="component" value="Unassembled WGS sequence"/>
</dbReference>
<name>A0A1M6AD08_9FLAO</name>
<accession>A0A1M6AD08</accession>
<keyword evidence="1" id="KW-0732">Signal</keyword>
<dbReference type="STRING" id="1178825.SAMN05216261_0360"/>
<evidence type="ECO:0000313" key="2">
    <source>
        <dbReference type="EMBL" id="SHI34342.1"/>
    </source>
</evidence>
<feature type="chain" id="PRO_5009915728" evidence="1">
    <location>
        <begin position="19"/>
        <end position="225"/>
    </location>
</feature>
<dbReference type="RefSeq" id="WP_019386294.1">
    <property type="nucleotide sequence ID" value="NZ_ALIH01000001.1"/>
</dbReference>
<dbReference type="eggNOG" id="ENOG5032ZKJ">
    <property type="taxonomic scope" value="Bacteria"/>
</dbReference>
<keyword evidence="3" id="KW-1185">Reference proteome</keyword>